<comment type="caution">
    <text evidence="1">The sequence shown here is derived from an EMBL/GenBank/DDBJ whole genome shotgun (WGS) entry which is preliminary data.</text>
</comment>
<evidence type="ECO:0000313" key="2">
    <source>
        <dbReference type="Proteomes" id="UP001454036"/>
    </source>
</evidence>
<proteinExistence type="predicted"/>
<keyword evidence="2" id="KW-1185">Reference proteome</keyword>
<dbReference type="Proteomes" id="UP001454036">
    <property type="component" value="Unassembled WGS sequence"/>
</dbReference>
<dbReference type="EMBL" id="BAABME010007900">
    <property type="protein sequence ID" value="GAA0171975.1"/>
    <property type="molecule type" value="Genomic_DNA"/>
</dbReference>
<evidence type="ECO:0000313" key="1">
    <source>
        <dbReference type="EMBL" id="GAA0171975.1"/>
    </source>
</evidence>
<organism evidence="1 2">
    <name type="scientific">Lithospermum erythrorhizon</name>
    <name type="common">Purple gromwell</name>
    <name type="synonym">Lithospermum officinale var. erythrorhizon</name>
    <dbReference type="NCBI Taxonomy" id="34254"/>
    <lineage>
        <taxon>Eukaryota</taxon>
        <taxon>Viridiplantae</taxon>
        <taxon>Streptophyta</taxon>
        <taxon>Embryophyta</taxon>
        <taxon>Tracheophyta</taxon>
        <taxon>Spermatophyta</taxon>
        <taxon>Magnoliopsida</taxon>
        <taxon>eudicotyledons</taxon>
        <taxon>Gunneridae</taxon>
        <taxon>Pentapetalae</taxon>
        <taxon>asterids</taxon>
        <taxon>lamiids</taxon>
        <taxon>Boraginales</taxon>
        <taxon>Boraginaceae</taxon>
        <taxon>Boraginoideae</taxon>
        <taxon>Lithospermeae</taxon>
        <taxon>Lithospermum</taxon>
    </lineage>
</organism>
<reference evidence="1 2" key="1">
    <citation type="submission" date="2024-01" db="EMBL/GenBank/DDBJ databases">
        <title>The complete chloroplast genome sequence of Lithospermum erythrorhizon: insights into the phylogenetic relationship among Boraginaceae species and the maternal lineages of purple gromwells.</title>
        <authorList>
            <person name="Okada T."/>
            <person name="Watanabe K."/>
        </authorList>
    </citation>
    <scope>NUCLEOTIDE SEQUENCE [LARGE SCALE GENOMIC DNA]</scope>
</reference>
<accession>A0AAV3R7Z0</accession>
<name>A0AAV3R7Z0_LITER</name>
<sequence>MEFLAAWSKVAMALTMFTPWPFSSAIILRLDNYGIFQDYTRFMVEDHREQTLSITASGYGLIVFEYGEQVIFWS</sequence>
<gene>
    <name evidence="1" type="ORF">LIER_25892</name>
</gene>
<protein>
    <submittedName>
        <fullName evidence="1">Uncharacterized protein</fullName>
    </submittedName>
</protein>
<dbReference type="AlphaFoldDB" id="A0AAV3R7Z0"/>